<feature type="domain" description="Tetrapyrrole methylase" evidence="6">
    <location>
        <begin position="5"/>
        <end position="197"/>
    </location>
</feature>
<dbReference type="CDD" id="cd02440">
    <property type="entry name" value="AdoMet_MTases"/>
    <property type="match status" value="1"/>
</dbReference>
<keyword evidence="5" id="KW-0949">S-adenosyl-L-methionine</keyword>
<dbReference type="PANTHER" id="PTHR43182">
    <property type="entry name" value="COBALT-PRECORRIN-6B C(15)-METHYLTRANSFERASE (DECARBOXYLATING)"/>
    <property type="match status" value="1"/>
</dbReference>
<dbReference type="NCBIfam" id="TIGR02467">
    <property type="entry name" value="CbiE"/>
    <property type="match status" value="1"/>
</dbReference>
<dbReference type="InterPro" id="IPR014776">
    <property type="entry name" value="4pyrrole_Mease_sub2"/>
</dbReference>
<dbReference type="GO" id="GO:0032259">
    <property type="term" value="P:methylation"/>
    <property type="evidence" value="ECO:0007669"/>
    <property type="project" value="UniProtKB-KW"/>
</dbReference>
<comment type="caution">
    <text evidence="8">The sequence shown here is derived from an EMBL/GenBank/DDBJ whole genome shotgun (WGS) entry which is preliminary data.</text>
</comment>
<dbReference type="EMBL" id="RXNV01000002">
    <property type="protein sequence ID" value="RTR33658.1"/>
    <property type="molecule type" value="Genomic_DNA"/>
</dbReference>
<feature type="domain" description="Methyltransferase" evidence="7">
    <location>
        <begin position="258"/>
        <end position="325"/>
    </location>
</feature>
<dbReference type="CDD" id="cd11644">
    <property type="entry name" value="Precorrin-6Y-MT"/>
    <property type="match status" value="1"/>
</dbReference>
<dbReference type="UniPathway" id="UPA00148"/>
<evidence type="ECO:0000313" key="9">
    <source>
        <dbReference type="Proteomes" id="UP000282060"/>
    </source>
</evidence>
<gene>
    <name evidence="8" type="primary">cbiE</name>
    <name evidence="8" type="ORF">EKG39_08080</name>
</gene>
<dbReference type="SUPFAM" id="SSF53335">
    <property type="entry name" value="S-adenosyl-L-methionine-dependent methyltransferases"/>
    <property type="match status" value="1"/>
</dbReference>
<dbReference type="InterPro" id="IPR035996">
    <property type="entry name" value="4pyrrol_Methylase_sf"/>
</dbReference>
<organism evidence="8 9">
    <name type="scientific">Shewanella atlantica</name>
    <dbReference type="NCBI Taxonomy" id="271099"/>
    <lineage>
        <taxon>Bacteria</taxon>
        <taxon>Pseudomonadati</taxon>
        <taxon>Pseudomonadota</taxon>
        <taxon>Gammaproteobacteria</taxon>
        <taxon>Alteromonadales</taxon>
        <taxon>Shewanellaceae</taxon>
        <taxon>Shewanella</taxon>
    </lineage>
</organism>
<accession>A0A3S0K1K5</accession>
<evidence type="ECO:0000256" key="2">
    <source>
        <dbReference type="ARBA" id="ARBA00022573"/>
    </source>
</evidence>
<dbReference type="Gene3D" id="3.40.1010.10">
    <property type="entry name" value="Cobalt-precorrin-4 Transmethylase, Domain 1"/>
    <property type="match status" value="1"/>
</dbReference>
<keyword evidence="2" id="KW-0169">Cobalamin biosynthesis</keyword>
<evidence type="ECO:0000259" key="6">
    <source>
        <dbReference type="Pfam" id="PF00590"/>
    </source>
</evidence>
<dbReference type="NCBIfam" id="TIGR02469">
    <property type="entry name" value="CbiT"/>
    <property type="match status" value="1"/>
</dbReference>
<dbReference type="Pfam" id="PF00590">
    <property type="entry name" value="TP_methylase"/>
    <property type="match status" value="1"/>
</dbReference>
<comment type="pathway">
    <text evidence="1">Cofactor biosynthesis; adenosylcobalamin biosynthesis.</text>
</comment>
<dbReference type="RefSeq" id="WP_126505208.1">
    <property type="nucleotide sequence ID" value="NZ_RXNV01000002.1"/>
</dbReference>
<dbReference type="InterPro" id="IPR029063">
    <property type="entry name" value="SAM-dependent_MTases_sf"/>
</dbReference>
<dbReference type="Gene3D" id="3.40.50.150">
    <property type="entry name" value="Vaccinia Virus protein VP39"/>
    <property type="match status" value="1"/>
</dbReference>
<dbReference type="Proteomes" id="UP000282060">
    <property type="component" value="Unassembled WGS sequence"/>
</dbReference>
<proteinExistence type="predicted"/>
<dbReference type="InterPro" id="IPR025714">
    <property type="entry name" value="Methyltranfer_dom"/>
</dbReference>
<dbReference type="SUPFAM" id="SSF53790">
    <property type="entry name" value="Tetrapyrrole methylase"/>
    <property type="match status" value="1"/>
</dbReference>
<evidence type="ECO:0000256" key="3">
    <source>
        <dbReference type="ARBA" id="ARBA00022603"/>
    </source>
</evidence>
<evidence type="ECO:0000313" key="8">
    <source>
        <dbReference type="EMBL" id="RTR33658.1"/>
    </source>
</evidence>
<dbReference type="GO" id="GO:0008276">
    <property type="term" value="F:protein methyltransferase activity"/>
    <property type="evidence" value="ECO:0007669"/>
    <property type="project" value="InterPro"/>
</dbReference>
<evidence type="ECO:0000256" key="4">
    <source>
        <dbReference type="ARBA" id="ARBA00022679"/>
    </source>
</evidence>
<protein>
    <submittedName>
        <fullName evidence="8">Precorrin-6y C5,15-methyltransferase (Decarboxylating) subunit CbiE</fullName>
    </submittedName>
</protein>
<dbReference type="InterPro" id="IPR014008">
    <property type="entry name" value="Cbl_synth_MTase_CbiT"/>
</dbReference>
<evidence type="ECO:0000256" key="5">
    <source>
        <dbReference type="ARBA" id="ARBA00022691"/>
    </source>
</evidence>
<reference evidence="8 9" key="1">
    <citation type="submission" date="2018-12" db="EMBL/GenBank/DDBJ databases">
        <authorList>
            <person name="Yu L."/>
        </authorList>
    </citation>
    <scope>NUCLEOTIDE SEQUENCE [LARGE SCALE GENOMIC DNA]</scope>
    <source>
        <strain evidence="8 9">HAW-EB5</strain>
    </source>
</reference>
<evidence type="ECO:0000259" key="7">
    <source>
        <dbReference type="Pfam" id="PF13847"/>
    </source>
</evidence>
<dbReference type="OrthoDB" id="9787825at2"/>
<dbReference type="PIRSF" id="PIRSF036428">
    <property type="entry name" value="CobL"/>
    <property type="match status" value="1"/>
</dbReference>
<name>A0A3S0K1K5_9GAMM</name>
<keyword evidence="9" id="KW-1185">Reference proteome</keyword>
<dbReference type="Gene3D" id="3.30.950.10">
    <property type="entry name" value="Methyltransferase, Cobalt-precorrin-4 Transmethylase, Domain 2"/>
    <property type="match status" value="1"/>
</dbReference>
<dbReference type="PANTHER" id="PTHR43182:SF1">
    <property type="entry name" value="COBALT-PRECORRIN-7 C(5)-METHYLTRANSFERASE"/>
    <property type="match status" value="1"/>
</dbReference>
<dbReference type="InterPro" id="IPR012818">
    <property type="entry name" value="CbiE"/>
</dbReference>
<dbReference type="AlphaFoldDB" id="A0A3S0K1K5"/>
<dbReference type="InterPro" id="IPR000878">
    <property type="entry name" value="4pyrrol_Mease"/>
</dbReference>
<dbReference type="Pfam" id="PF13847">
    <property type="entry name" value="Methyltransf_31"/>
    <property type="match status" value="1"/>
</dbReference>
<dbReference type="InterPro" id="IPR006365">
    <property type="entry name" value="Cbl_synth_CobL"/>
</dbReference>
<dbReference type="InterPro" id="IPR014777">
    <property type="entry name" value="4pyrrole_Mease_sub1"/>
</dbReference>
<sequence length="418" mass="45404">MTGSITLVGIGDDGCISLTSRAINAVAQTELLAGATRHLDFFPQYIGERLTFVSGLNGYLAQVVEAAKDKDICVLASGDPLFFGIGKRLLKLVGEADSQIDVEVITSPSSVQLACAKALVPSDDIKVISLHGRPMTGLVTRLQSGDNFALLTDNDHNPVVIARHLLSYDETLWRLVLCEHLGGSKERIREFTVRELAATSFDDIEPLNVLLLQRQGQAHWGGLAMHCPDSEYRVLTPLNGLITKANIRAVAVARLGLTSKSVVWDIGAGSGSIAIEAAKQACNGHVYALECNPECFDVIEQNRKRHRVDNLTLIKNKAPLGLDELPAPDAVFVGGSRGQIDAIVRQVFSRLSVGGTLILSAVTLDSVSEFFDLCKSSQYHYEVVMLQSSVSKPMAHYQRYQAENPIHLFVITKEGNNT</sequence>
<evidence type="ECO:0000256" key="1">
    <source>
        <dbReference type="ARBA" id="ARBA00004953"/>
    </source>
</evidence>
<keyword evidence="4 8" id="KW-0808">Transferase</keyword>
<dbReference type="GO" id="GO:0009236">
    <property type="term" value="P:cobalamin biosynthetic process"/>
    <property type="evidence" value="ECO:0007669"/>
    <property type="project" value="UniProtKB-UniPathway"/>
</dbReference>
<dbReference type="InterPro" id="IPR050714">
    <property type="entry name" value="Cobalamin_biosynth_MTase"/>
</dbReference>
<keyword evidence="3 8" id="KW-0489">Methyltransferase</keyword>